<dbReference type="NCBIfam" id="NF005968">
    <property type="entry name" value="PRK08057.1-2"/>
    <property type="match status" value="1"/>
</dbReference>
<dbReference type="EC" id="1.3.1.106" evidence="4"/>
<name>A0ABT0H1L3_9HYPH</name>
<accession>A0ABT0H1L3</accession>
<keyword evidence="5" id="KW-1185">Reference proteome</keyword>
<dbReference type="PANTHER" id="PTHR36925:SF1">
    <property type="entry name" value="COBALT-PRECORRIN-6A REDUCTASE"/>
    <property type="match status" value="1"/>
</dbReference>
<protein>
    <submittedName>
        <fullName evidence="4">Cobalt-precorrin-6A reductase</fullName>
        <ecNumber evidence="4">1.3.1.106</ecNumber>
    </submittedName>
</protein>
<dbReference type="GO" id="GO:0016491">
    <property type="term" value="F:oxidoreductase activity"/>
    <property type="evidence" value="ECO:0007669"/>
    <property type="project" value="UniProtKB-KW"/>
</dbReference>
<dbReference type="PANTHER" id="PTHR36925">
    <property type="entry name" value="COBALT-PRECORRIN-6A REDUCTASE"/>
    <property type="match status" value="1"/>
</dbReference>
<evidence type="ECO:0000256" key="2">
    <source>
        <dbReference type="ARBA" id="ARBA00022573"/>
    </source>
</evidence>
<evidence type="ECO:0000256" key="3">
    <source>
        <dbReference type="ARBA" id="ARBA00023002"/>
    </source>
</evidence>
<dbReference type="Pfam" id="PF02571">
    <property type="entry name" value="CbiJ"/>
    <property type="match status" value="1"/>
</dbReference>
<keyword evidence="2" id="KW-0169">Cobalamin biosynthesis</keyword>
<dbReference type="Proteomes" id="UP001431221">
    <property type="component" value="Unassembled WGS sequence"/>
</dbReference>
<gene>
    <name evidence="4" type="ORF">M0H32_25655</name>
</gene>
<comment type="pathway">
    <text evidence="1">Cofactor biosynthesis; adenosylcobalamin biosynthesis.</text>
</comment>
<evidence type="ECO:0000256" key="1">
    <source>
        <dbReference type="ARBA" id="ARBA00004953"/>
    </source>
</evidence>
<evidence type="ECO:0000313" key="4">
    <source>
        <dbReference type="EMBL" id="MCK7615571.1"/>
    </source>
</evidence>
<dbReference type="RefSeq" id="WP_248159253.1">
    <property type="nucleotide sequence ID" value="NZ_JALNMJ010000027.1"/>
</dbReference>
<sequence length="250" mass="26938">MTKPDHILLLAGTFEARLLARALAEQFPAARVTASFAGVVADLPDLGVPTRVGGFGGPQGLEAYLRAEAVTVLIDATHPFAAQMSRNAAAAAAVAGTALLRLERPAWRPVEDDIWQTMASLEEAASVLPAEARVFLSVGRKDFGLFTHRSDLFGLARMIEPPSAELPDHWQLVLARPAQTADEEIALLERNRITHLVTKNSGGTRAHAKIEAARRLALPVLMVDRPALPEAETADTVEDILKRLRPLLTG</sequence>
<organism evidence="4 5">
    <name type="scientific">Roseibium sediminicola</name>
    <dbReference type="NCBI Taxonomy" id="2933272"/>
    <lineage>
        <taxon>Bacteria</taxon>
        <taxon>Pseudomonadati</taxon>
        <taxon>Pseudomonadota</taxon>
        <taxon>Alphaproteobacteria</taxon>
        <taxon>Hyphomicrobiales</taxon>
        <taxon>Stappiaceae</taxon>
        <taxon>Roseibium</taxon>
    </lineage>
</organism>
<dbReference type="InterPro" id="IPR003723">
    <property type="entry name" value="Precorrin-6x_reduct"/>
</dbReference>
<reference evidence="4" key="1">
    <citation type="submission" date="2022-04" db="EMBL/GenBank/DDBJ databases">
        <title>Roseibium sp. CAU 1639 isolated from mud.</title>
        <authorList>
            <person name="Kim W."/>
        </authorList>
    </citation>
    <scope>NUCLEOTIDE SEQUENCE</scope>
    <source>
        <strain evidence="4">CAU 1639</strain>
    </source>
</reference>
<proteinExistence type="predicted"/>
<dbReference type="EMBL" id="JALNMJ010000027">
    <property type="protein sequence ID" value="MCK7615571.1"/>
    <property type="molecule type" value="Genomic_DNA"/>
</dbReference>
<evidence type="ECO:0000313" key="5">
    <source>
        <dbReference type="Proteomes" id="UP001431221"/>
    </source>
</evidence>
<comment type="caution">
    <text evidence="4">The sequence shown here is derived from an EMBL/GenBank/DDBJ whole genome shotgun (WGS) entry which is preliminary data.</text>
</comment>
<keyword evidence="3 4" id="KW-0560">Oxidoreductase</keyword>
<dbReference type="PROSITE" id="PS51014">
    <property type="entry name" value="COBK_CBIJ"/>
    <property type="match status" value="1"/>
</dbReference>